<dbReference type="RefSeq" id="WP_197708097.1">
    <property type="nucleotide sequence ID" value="NZ_LT960614.1"/>
</dbReference>
<feature type="transmembrane region" description="Helical" evidence="9">
    <location>
        <begin position="40"/>
        <end position="60"/>
    </location>
</feature>
<proteinExistence type="inferred from homology"/>
<keyword evidence="10" id="KW-0175">Coiled coil</keyword>
<keyword evidence="5 9" id="KW-0812">Transmembrane</keyword>
<keyword evidence="6 9" id="KW-1133">Transmembrane helix</keyword>
<evidence type="ECO:0000256" key="6">
    <source>
        <dbReference type="ARBA" id="ARBA00022989"/>
    </source>
</evidence>
<evidence type="ECO:0000256" key="5">
    <source>
        <dbReference type="ARBA" id="ARBA00022692"/>
    </source>
</evidence>
<evidence type="ECO:0000256" key="1">
    <source>
        <dbReference type="ARBA" id="ARBA00004429"/>
    </source>
</evidence>
<dbReference type="PANTHER" id="PTHR35011:SF4">
    <property type="entry name" value="SLL1102 PROTEIN"/>
    <property type="match status" value="1"/>
</dbReference>
<comment type="subcellular location">
    <subcellularLocation>
        <location evidence="1 9">Cell inner membrane</location>
        <topology evidence="1 9">Multi-pass membrane protein</topology>
    </subcellularLocation>
</comment>
<feature type="transmembrane region" description="Helical" evidence="9">
    <location>
        <begin position="290"/>
        <end position="307"/>
    </location>
</feature>
<gene>
    <name evidence="12" type="ORF">HDIA_0842</name>
</gene>
<keyword evidence="4 9" id="KW-0997">Cell inner membrane</keyword>
<feature type="transmembrane region" description="Helical" evidence="9">
    <location>
        <begin position="411"/>
        <end position="429"/>
    </location>
</feature>
<evidence type="ECO:0000256" key="9">
    <source>
        <dbReference type="RuleBase" id="RU369079"/>
    </source>
</evidence>
<dbReference type="EMBL" id="LT960614">
    <property type="protein sequence ID" value="SON54383.1"/>
    <property type="molecule type" value="Genomic_DNA"/>
</dbReference>
<organism evidence="12 13">
    <name type="scientific">Hartmannibacter diazotrophicus</name>
    <dbReference type="NCBI Taxonomy" id="1482074"/>
    <lineage>
        <taxon>Bacteria</taxon>
        <taxon>Pseudomonadati</taxon>
        <taxon>Pseudomonadota</taxon>
        <taxon>Alphaproteobacteria</taxon>
        <taxon>Hyphomicrobiales</taxon>
        <taxon>Pleomorphomonadaceae</taxon>
        <taxon>Hartmannibacter</taxon>
    </lineage>
</organism>
<dbReference type="AlphaFoldDB" id="A0A2C9D2C6"/>
<dbReference type="Proteomes" id="UP000223606">
    <property type="component" value="Chromosome 1"/>
</dbReference>
<comment type="subunit">
    <text evidence="9">The complex comprises the extracytoplasmic solute receptor protein and the two transmembrane proteins.</text>
</comment>
<dbReference type="GO" id="GO:0005886">
    <property type="term" value="C:plasma membrane"/>
    <property type="evidence" value="ECO:0007669"/>
    <property type="project" value="UniProtKB-SubCell"/>
</dbReference>
<evidence type="ECO:0000256" key="2">
    <source>
        <dbReference type="ARBA" id="ARBA00022448"/>
    </source>
</evidence>
<dbReference type="KEGG" id="hdi:HDIA_0842"/>
<name>A0A2C9D2C6_9HYPH</name>
<feature type="transmembrane region" description="Helical" evidence="9">
    <location>
        <begin position="12"/>
        <end position="28"/>
    </location>
</feature>
<sequence length="439" mass="49322">MPNLDFTLPHWAYWLGLIVFPLAAMVLSRRPRATTRQYSVPLAYMILVTGGIIGLHRLYLKNLLGLVFLPIFAFILYANGAANDARSELSDATNLLRVAERMIEREEPRVTSAQAEIGRLETELAAAEEGSFSQKSIARRLERARDRVETGETRLEEARAEVEAIKPTVQGHVDDRAFWTTGAAYALYLILLFMAVDAILIPRMVGKANAGLADETVAEAEQRLEDLEAQERRADALHVSSGWTGWIDRLSLYCGEFVSYWAVIAVFVYYFEVISRYVFNSPTNWAHEGMYLMFGMQYLIAGAYAMLTESHVRVDILYASMSARRKAIVNLATSVFFFIFAGTLLVTCYIFAFDAIAVPSGNSVVSAWARGQTTFAEMLGNLSLREWTDPNIRWGELSFNEWEVPLWPMKWVMVVGALLLILQGISRVAQDVRTVVRGA</sequence>
<dbReference type="PANTHER" id="PTHR35011">
    <property type="entry name" value="2,3-DIKETO-L-GULONATE TRAP TRANSPORTER SMALL PERMEASE PROTEIN YIAM"/>
    <property type="match status" value="1"/>
</dbReference>
<evidence type="ECO:0000256" key="4">
    <source>
        <dbReference type="ARBA" id="ARBA00022519"/>
    </source>
</evidence>
<dbReference type="GO" id="GO:0022857">
    <property type="term" value="F:transmembrane transporter activity"/>
    <property type="evidence" value="ECO:0007669"/>
    <property type="project" value="UniProtKB-UniRule"/>
</dbReference>
<evidence type="ECO:0000256" key="10">
    <source>
        <dbReference type="SAM" id="Coils"/>
    </source>
</evidence>
<evidence type="ECO:0000313" key="12">
    <source>
        <dbReference type="EMBL" id="SON54383.1"/>
    </source>
</evidence>
<dbReference type="InterPro" id="IPR007387">
    <property type="entry name" value="TRAP_DctQ"/>
</dbReference>
<reference evidence="13" key="1">
    <citation type="submission" date="2017-09" db="EMBL/GenBank/DDBJ databases">
        <title>Genome sequence of Nannocystis excedens DSM 71.</title>
        <authorList>
            <person name="Blom J."/>
        </authorList>
    </citation>
    <scope>NUCLEOTIDE SEQUENCE [LARGE SCALE GENOMIC DNA]</scope>
    <source>
        <strain evidence="13">type strain: E19</strain>
    </source>
</reference>
<feature type="coiled-coil region" evidence="10">
    <location>
        <begin position="210"/>
        <end position="237"/>
    </location>
</feature>
<comment type="similarity">
    <text evidence="8 9">Belongs to the TRAP transporter small permease family.</text>
</comment>
<evidence type="ECO:0000256" key="8">
    <source>
        <dbReference type="ARBA" id="ARBA00038436"/>
    </source>
</evidence>
<feature type="transmembrane region" description="Helical" evidence="9">
    <location>
        <begin position="250"/>
        <end position="270"/>
    </location>
</feature>
<keyword evidence="2 9" id="KW-0813">Transport</keyword>
<accession>A0A2C9D2C6</accession>
<feature type="transmembrane region" description="Helical" evidence="9">
    <location>
        <begin position="177"/>
        <end position="200"/>
    </location>
</feature>
<comment type="function">
    <text evidence="9">Part of the tripartite ATP-independent periplasmic (TRAP) transport system.</text>
</comment>
<feature type="coiled-coil region" evidence="10">
    <location>
        <begin position="82"/>
        <end position="161"/>
    </location>
</feature>
<evidence type="ECO:0000259" key="11">
    <source>
        <dbReference type="Pfam" id="PF04290"/>
    </source>
</evidence>
<dbReference type="Pfam" id="PF04290">
    <property type="entry name" value="DctQ"/>
    <property type="match status" value="1"/>
</dbReference>
<evidence type="ECO:0000256" key="3">
    <source>
        <dbReference type="ARBA" id="ARBA00022475"/>
    </source>
</evidence>
<evidence type="ECO:0000313" key="13">
    <source>
        <dbReference type="Proteomes" id="UP000223606"/>
    </source>
</evidence>
<keyword evidence="7 9" id="KW-0472">Membrane</keyword>
<keyword evidence="13" id="KW-1185">Reference proteome</keyword>
<keyword evidence="3" id="KW-1003">Cell membrane</keyword>
<feature type="transmembrane region" description="Helical" evidence="9">
    <location>
        <begin position="328"/>
        <end position="352"/>
    </location>
</feature>
<evidence type="ECO:0000256" key="7">
    <source>
        <dbReference type="ARBA" id="ARBA00023136"/>
    </source>
</evidence>
<feature type="domain" description="Tripartite ATP-independent periplasmic transporters DctQ component" evidence="11">
    <location>
        <begin position="268"/>
        <end position="355"/>
    </location>
</feature>
<protein>
    <recommendedName>
        <fullName evidence="9">TRAP transporter small permease protein</fullName>
    </recommendedName>
</protein>
<dbReference type="InterPro" id="IPR055348">
    <property type="entry name" value="DctQ"/>
</dbReference>
<comment type="caution">
    <text evidence="9">Lacks conserved residue(s) required for the propagation of feature annotation.</text>
</comment>